<name>A0A1E7Q8E8_9GAMM</name>
<evidence type="ECO:0000256" key="2">
    <source>
        <dbReference type="ARBA" id="ARBA00023163"/>
    </source>
</evidence>
<gene>
    <name evidence="3" type="ORF">BI198_12890</name>
</gene>
<dbReference type="GO" id="GO:0006355">
    <property type="term" value="P:regulation of DNA-templated transcription"/>
    <property type="evidence" value="ECO:0007669"/>
    <property type="project" value="InterPro"/>
</dbReference>
<dbReference type="InterPro" id="IPR053721">
    <property type="entry name" value="Fimbrial_Adhesin_Reg"/>
</dbReference>
<accession>A0A1E7Q8E8</accession>
<keyword evidence="2" id="KW-0804">Transcription</keyword>
<keyword evidence="4" id="KW-1185">Reference proteome</keyword>
<dbReference type="Gene3D" id="1.10.10.2690">
    <property type="match status" value="1"/>
</dbReference>
<comment type="caution">
    <text evidence="3">The sequence shown here is derived from an EMBL/GenBank/DDBJ whole genome shotgun (WGS) entry which is preliminary data.</text>
</comment>
<dbReference type="AlphaFoldDB" id="A0A1E7Q8E8"/>
<evidence type="ECO:0000256" key="1">
    <source>
        <dbReference type="ARBA" id="ARBA00023015"/>
    </source>
</evidence>
<dbReference type="EMBL" id="MKEK01000001">
    <property type="protein sequence ID" value="OEY70371.1"/>
    <property type="molecule type" value="Genomic_DNA"/>
</dbReference>
<dbReference type="Proteomes" id="UP000242258">
    <property type="component" value="Unassembled WGS sequence"/>
</dbReference>
<dbReference type="OrthoDB" id="6309766at2"/>
<dbReference type="InterPro" id="IPR004356">
    <property type="entry name" value="Adhesin_operon_reg_prot"/>
</dbReference>
<dbReference type="STRING" id="1628148.BI198_12890"/>
<organism evidence="3 4">
    <name type="scientific">Rheinheimera salexigens</name>
    <dbReference type="NCBI Taxonomy" id="1628148"/>
    <lineage>
        <taxon>Bacteria</taxon>
        <taxon>Pseudomonadati</taxon>
        <taxon>Pseudomonadota</taxon>
        <taxon>Gammaproteobacteria</taxon>
        <taxon>Chromatiales</taxon>
        <taxon>Chromatiaceae</taxon>
        <taxon>Rheinheimera</taxon>
    </lineage>
</organism>
<evidence type="ECO:0008006" key="5">
    <source>
        <dbReference type="Google" id="ProtNLM"/>
    </source>
</evidence>
<evidence type="ECO:0000313" key="3">
    <source>
        <dbReference type="EMBL" id="OEY70371.1"/>
    </source>
</evidence>
<sequence>MRNLIQGGESVARFKLLLQLTKISSEGVQDALQDYLCKGYSDTASAALNGVQLSNFNRALHKLNDVAAIIEQIKDLDWQHLKSVK</sequence>
<keyword evidence="1" id="KW-0805">Transcription regulation</keyword>
<protein>
    <recommendedName>
        <fullName evidence="5">Adhesin biosynthesis transcription regulatory protein</fullName>
    </recommendedName>
</protein>
<evidence type="ECO:0000313" key="4">
    <source>
        <dbReference type="Proteomes" id="UP000242258"/>
    </source>
</evidence>
<reference evidence="4" key="1">
    <citation type="submission" date="2016-09" db="EMBL/GenBank/DDBJ databases">
        <authorList>
            <person name="Wan X."/>
            <person name="Hou S."/>
        </authorList>
    </citation>
    <scope>NUCLEOTIDE SEQUENCE [LARGE SCALE GENOMIC DNA]</scope>
    <source>
        <strain evidence="4">KH87</strain>
    </source>
</reference>
<dbReference type="Pfam" id="PF03333">
    <property type="entry name" value="PapB"/>
    <property type="match status" value="1"/>
</dbReference>
<dbReference type="RefSeq" id="WP_070049925.1">
    <property type="nucleotide sequence ID" value="NZ_CBCSDO010000009.1"/>
</dbReference>
<proteinExistence type="predicted"/>